<evidence type="ECO:0000313" key="14">
    <source>
        <dbReference type="Proteomes" id="UP000287033"/>
    </source>
</evidence>
<dbReference type="AlphaFoldDB" id="A0A401SNY3"/>
<keyword evidence="8 10" id="KW-0505">Motor protein</keyword>
<comment type="similarity">
    <text evidence="10">Belongs to the TRAFAC class myosin-kinesin ATPase superfamily. Kinesin family.</text>
</comment>
<dbReference type="GO" id="GO:0005876">
    <property type="term" value="C:spindle microtubule"/>
    <property type="evidence" value="ECO:0007669"/>
    <property type="project" value="TreeGrafter"/>
</dbReference>
<protein>
    <recommendedName>
        <fullName evidence="12">Kinesin motor domain-containing protein</fullName>
    </recommendedName>
</protein>
<keyword evidence="4" id="KW-0493">Microtubule</keyword>
<accession>A0A401SNY3</accession>
<evidence type="ECO:0000256" key="11">
    <source>
        <dbReference type="SAM" id="Coils"/>
    </source>
</evidence>
<dbReference type="Gene3D" id="3.40.850.10">
    <property type="entry name" value="Kinesin motor domain"/>
    <property type="match status" value="2"/>
</dbReference>
<evidence type="ECO:0000256" key="1">
    <source>
        <dbReference type="ARBA" id="ARBA00004186"/>
    </source>
</evidence>
<feature type="coiled-coil region" evidence="11">
    <location>
        <begin position="767"/>
        <end position="889"/>
    </location>
</feature>
<comment type="subcellular location">
    <subcellularLocation>
        <location evidence="1">Cytoplasm</location>
        <location evidence="1">Cytoskeleton</location>
        <location evidence="1">Spindle</location>
    </subcellularLocation>
</comment>
<dbReference type="PROSITE" id="PS50067">
    <property type="entry name" value="KINESIN_MOTOR_2"/>
    <property type="match status" value="1"/>
</dbReference>
<evidence type="ECO:0000259" key="12">
    <source>
        <dbReference type="PROSITE" id="PS50067"/>
    </source>
</evidence>
<dbReference type="PANTHER" id="PTHR47970:SF29">
    <property type="entry name" value="KINESIN FAMILY MEMBER 20B"/>
    <property type="match status" value="1"/>
</dbReference>
<dbReference type="OrthoDB" id="2403182at2759"/>
<dbReference type="FunFam" id="3.40.850.10:FF:000095">
    <property type="entry name" value="Kinesin-like protein"/>
    <property type="match status" value="1"/>
</dbReference>
<dbReference type="GO" id="GO:0090307">
    <property type="term" value="P:mitotic spindle assembly"/>
    <property type="evidence" value="ECO:0007669"/>
    <property type="project" value="TreeGrafter"/>
</dbReference>
<dbReference type="STRING" id="137246.A0A401SNY3"/>
<dbReference type="PROSITE" id="PS00411">
    <property type="entry name" value="KINESIN_MOTOR_1"/>
    <property type="match status" value="1"/>
</dbReference>
<dbReference type="InterPro" id="IPR027417">
    <property type="entry name" value="P-loop_NTPase"/>
</dbReference>
<feature type="domain" description="Kinesin motor" evidence="12">
    <location>
        <begin position="179"/>
        <end position="618"/>
    </location>
</feature>
<proteinExistence type="inferred from homology"/>
<gene>
    <name evidence="13" type="ORF">chiPu_0010569</name>
</gene>
<dbReference type="Proteomes" id="UP000287033">
    <property type="component" value="Unassembled WGS sequence"/>
</dbReference>
<dbReference type="GO" id="GO:0008574">
    <property type="term" value="F:plus-end-directed microtubule motor activity"/>
    <property type="evidence" value="ECO:0007669"/>
    <property type="project" value="TreeGrafter"/>
</dbReference>
<keyword evidence="9" id="KW-0206">Cytoskeleton</keyword>
<dbReference type="InterPro" id="IPR001752">
    <property type="entry name" value="Kinesin_motor_dom"/>
</dbReference>
<evidence type="ECO:0000256" key="7">
    <source>
        <dbReference type="ARBA" id="ARBA00023054"/>
    </source>
</evidence>
<feature type="coiled-coil region" evidence="11">
    <location>
        <begin position="672"/>
        <end position="740"/>
    </location>
</feature>
<dbReference type="GO" id="GO:0005524">
    <property type="term" value="F:ATP binding"/>
    <property type="evidence" value="ECO:0007669"/>
    <property type="project" value="UniProtKB-UniRule"/>
</dbReference>
<dbReference type="PANTHER" id="PTHR47970">
    <property type="entry name" value="KINESIN-LIKE PROTEIN KIF11"/>
    <property type="match status" value="1"/>
</dbReference>
<evidence type="ECO:0000256" key="8">
    <source>
        <dbReference type="ARBA" id="ARBA00023175"/>
    </source>
</evidence>
<reference evidence="13 14" key="1">
    <citation type="journal article" date="2018" name="Nat. Ecol. Evol.">
        <title>Shark genomes provide insights into elasmobranch evolution and the origin of vertebrates.</title>
        <authorList>
            <person name="Hara Y"/>
            <person name="Yamaguchi K"/>
            <person name="Onimaru K"/>
            <person name="Kadota M"/>
            <person name="Koyanagi M"/>
            <person name="Keeley SD"/>
            <person name="Tatsumi K"/>
            <person name="Tanaka K"/>
            <person name="Motone F"/>
            <person name="Kageyama Y"/>
            <person name="Nozu R"/>
            <person name="Adachi N"/>
            <person name="Nishimura O"/>
            <person name="Nakagawa R"/>
            <person name="Tanegashima C"/>
            <person name="Kiyatake I"/>
            <person name="Matsumoto R"/>
            <person name="Murakumo K"/>
            <person name="Nishida K"/>
            <person name="Terakita A"/>
            <person name="Kuratani S"/>
            <person name="Sato K"/>
            <person name="Hyodo S Kuraku.S."/>
        </authorList>
    </citation>
    <scope>NUCLEOTIDE SEQUENCE [LARGE SCALE GENOMIC DNA]</scope>
</reference>
<organism evidence="13 14">
    <name type="scientific">Chiloscyllium punctatum</name>
    <name type="common">Brownbanded bambooshark</name>
    <name type="synonym">Hemiscyllium punctatum</name>
    <dbReference type="NCBI Taxonomy" id="137246"/>
    <lineage>
        <taxon>Eukaryota</taxon>
        <taxon>Metazoa</taxon>
        <taxon>Chordata</taxon>
        <taxon>Craniata</taxon>
        <taxon>Vertebrata</taxon>
        <taxon>Chondrichthyes</taxon>
        <taxon>Elasmobranchii</taxon>
        <taxon>Galeomorphii</taxon>
        <taxon>Galeoidea</taxon>
        <taxon>Orectolobiformes</taxon>
        <taxon>Hemiscylliidae</taxon>
        <taxon>Chiloscyllium</taxon>
    </lineage>
</organism>
<evidence type="ECO:0000256" key="6">
    <source>
        <dbReference type="ARBA" id="ARBA00022840"/>
    </source>
</evidence>
<keyword evidence="2" id="KW-0963">Cytoplasm</keyword>
<comment type="caution">
    <text evidence="13">The sequence shown here is derived from an EMBL/GenBank/DDBJ whole genome shotgun (WGS) entry which is preliminary data.</text>
</comment>
<evidence type="ECO:0000256" key="10">
    <source>
        <dbReference type="PROSITE-ProRule" id="PRU00283"/>
    </source>
</evidence>
<dbReference type="GO" id="GO:0005634">
    <property type="term" value="C:nucleus"/>
    <property type="evidence" value="ECO:0007669"/>
    <property type="project" value="TreeGrafter"/>
</dbReference>
<dbReference type="Pfam" id="PF00225">
    <property type="entry name" value="Kinesin"/>
    <property type="match status" value="1"/>
</dbReference>
<evidence type="ECO:0000256" key="4">
    <source>
        <dbReference type="ARBA" id="ARBA00022701"/>
    </source>
</evidence>
<dbReference type="GO" id="GO:0072686">
    <property type="term" value="C:mitotic spindle"/>
    <property type="evidence" value="ECO:0007669"/>
    <property type="project" value="TreeGrafter"/>
</dbReference>
<evidence type="ECO:0000256" key="3">
    <source>
        <dbReference type="ARBA" id="ARBA00022553"/>
    </source>
</evidence>
<feature type="binding site" evidence="10">
    <location>
        <begin position="275"/>
        <end position="282"/>
    </location>
    <ligand>
        <name>ATP</name>
        <dbReference type="ChEBI" id="CHEBI:30616"/>
    </ligand>
</feature>
<dbReference type="GO" id="GO:0007018">
    <property type="term" value="P:microtubule-based movement"/>
    <property type="evidence" value="ECO:0007669"/>
    <property type="project" value="InterPro"/>
</dbReference>
<dbReference type="SMART" id="SM00129">
    <property type="entry name" value="KISc"/>
    <property type="match status" value="1"/>
</dbReference>
<sequence>MRTAVLGVRFDEGKDEGGRDCADVTFIPLPPRSRSPAPPLRCACGVRSLERGRPLDGIGGALFENKGVVGEWRAGSGVVGNAFLSGLCGTLIASCLYRLIRPQGQGYKGKQMATGLISPNVLSDDDEVGVWESTAVDTLNGAIVKKQLLPELSAISPGTITPKSDDAGRAPVEMVPEDRVKVYLRVRPFTESELEKGESQDCVFIEGSETLLLRAPKDSFAMRSSERGIGQAVHKFTFSQIFPPETNQKIVFDVVMKNLVKEALEGQNRLVYTYGVTNSGKTYTIQGSRRENGILPRSLAMVFNSIQGKLYPRMDLKPNLCNDVIKLDNKMVRQEELKKVSLLGGAREEDLHTPMKKNMSTEFTLRAALSCDSDSGIGGMSSASNLEESASRWADHDTVILRQEQNIHYSIWVSFFEIYNELIYDLLDTSPTVNGKRQTLKLCEDKNGNSYVKDLTWINVMDAEEAWKILKVGRKNQSISSTHINLNSSRSHSIFSIRILHVSEDWKAVFKTSELILCDLAGSERCKEQKCGDRMKEATNINTSLHTLGRCIRALRQNQHNKSKPNVVPFRDSKLTRVFQGFFSNHGMSCMIVNINQCASMYDETLQVMKFSAIASQLIQAPSSKLFPSFRSLLREHDGWNNCNAQTPLEEQEELDEEDDSEDETDISTLDKESLQKIIESLQQHLIKEKQDKLIMESEIRQSVVSEMMEQYNIMERHWREQLEEQKDRLEDAFEAKMKNYQEYVKIYYQLSSEEVSDDSGDEMSEGKAMSQKIRELEVTIQQLKAERKSTSQSTRQSTRLANTKLTDELHNLKLELANVKTELEQSKAQAAFSAEELKRYKDMIELPAGMKHLTVDADRKIEAGQRNAKLLQNELQKIGQALQISERACCHNTAAENLRRTLAKCEDLIVKQDQTLADLQKLLILVKLDLKKKNACIAEQYHTVRQLQAGPGCNKRRCAGNIENQPPPGKKPFLTGLLTPLRLAQQPGGSTPSSYILRSRARMDKALHLSSAKYQ</sequence>
<evidence type="ECO:0000256" key="2">
    <source>
        <dbReference type="ARBA" id="ARBA00022490"/>
    </source>
</evidence>
<dbReference type="OMA" id="NRHPQKA"/>
<evidence type="ECO:0000256" key="5">
    <source>
        <dbReference type="ARBA" id="ARBA00022741"/>
    </source>
</evidence>
<evidence type="ECO:0000313" key="13">
    <source>
        <dbReference type="EMBL" id="GCC32109.1"/>
    </source>
</evidence>
<dbReference type="InterPro" id="IPR047149">
    <property type="entry name" value="KIF11-like"/>
</dbReference>
<dbReference type="SUPFAM" id="SSF52540">
    <property type="entry name" value="P-loop containing nucleoside triphosphate hydrolases"/>
    <property type="match status" value="1"/>
</dbReference>
<dbReference type="CDD" id="cd21787">
    <property type="entry name" value="RBD_KIF20A"/>
    <property type="match status" value="1"/>
</dbReference>
<dbReference type="InterPro" id="IPR019821">
    <property type="entry name" value="Kinesin_motor_CS"/>
</dbReference>
<dbReference type="GO" id="GO:0008017">
    <property type="term" value="F:microtubule binding"/>
    <property type="evidence" value="ECO:0007669"/>
    <property type="project" value="InterPro"/>
</dbReference>
<keyword evidence="6 10" id="KW-0067">ATP-binding</keyword>
<dbReference type="InterPro" id="IPR036961">
    <property type="entry name" value="Kinesin_motor_dom_sf"/>
</dbReference>
<keyword evidence="3" id="KW-0597">Phosphoprotein</keyword>
<dbReference type="GO" id="GO:0051231">
    <property type="term" value="P:spindle elongation"/>
    <property type="evidence" value="ECO:0007669"/>
    <property type="project" value="TreeGrafter"/>
</dbReference>
<keyword evidence="5 10" id="KW-0547">Nucleotide-binding</keyword>
<dbReference type="EMBL" id="BEZZ01000413">
    <property type="protein sequence ID" value="GCC32109.1"/>
    <property type="molecule type" value="Genomic_DNA"/>
</dbReference>
<dbReference type="PRINTS" id="PR00380">
    <property type="entry name" value="KINESINHEAVY"/>
</dbReference>
<keyword evidence="7 11" id="KW-0175">Coiled coil</keyword>
<keyword evidence="14" id="KW-1185">Reference proteome</keyword>
<name>A0A401SNY3_CHIPU</name>
<evidence type="ECO:0000256" key="9">
    <source>
        <dbReference type="ARBA" id="ARBA00023212"/>
    </source>
</evidence>